<dbReference type="Proteomes" id="UP000282060">
    <property type="component" value="Unassembled WGS sequence"/>
</dbReference>
<name>A0A3S0IDQ5_9GAMM</name>
<dbReference type="EMBL" id="RXNV01000002">
    <property type="protein sequence ID" value="RTR33186.1"/>
    <property type="molecule type" value="Genomic_DNA"/>
</dbReference>
<dbReference type="AlphaFoldDB" id="A0A3S0IDQ5"/>
<keyword evidence="2" id="KW-1185">Reference proteome</keyword>
<accession>A0A3S0IDQ5</accession>
<sequence>MPSLPNASAISFVNLLVVVLVKASFSQAGKSKNNSPAIIPDYHSASSLVIRFIKNKGTPELVSIDMPAHRGEVSALKSKQ</sequence>
<organism evidence="1 2">
    <name type="scientific">Shewanella atlantica</name>
    <dbReference type="NCBI Taxonomy" id="271099"/>
    <lineage>
        <taxon>Bacteria</taxon>
        <taxon>Pseudomonadati</taxon>
        <taxon>Pseudomonadota</taxon>
        <taxon>Gammaproteobacteria</taxon>
        <taxon>Alteromonadales</taxon>
        <taxon>Shewanellaceae</taxon>
        <taxon>Shewanella</taxon>
    </lineage>
</organism>
<reference evidence="1 2" key="1">
    <citation type="submission" date="2018-12" db="EMBL/GenBank/DDBJ databases">
        <authorList>
            <person name="Yu L."/>
        </authorList>
    </citation>
    <scope>NUCLEOTIDE SEQUENCE [LARGE SCALE GENOMIC DNA]</scope>
    <source>
        <strain evidence="1 2">HAW-EB5</strain>
    </source>
</reference>
<dbReference type="RefSeq" id="WP_126504744.1">
    <property type="nucleotide sequence ID" value="NZ_RXNV01000002.1"/>
</dbReference>
<gene>
    <name evidence="1" type="ORF">EKG39_05400</name>
</gene>
<protein>
    <submittedName>
        <fullName evidence="1">Uncharacterized protein</fullName>
    </submittedName>
</protein>
<proteinExistence type="predicted"/>
<evidence type="ECO:0000313" key="1">
    <source>
        <dbReference type="EMBL" id="RTR33186.1"/>
    </source>
</evidence>
<evidence type="ECO:0000313" key="2">
    <source>
        <dbReference type="Proteomes" id="UP000282060"/>
    </source>
</evidence>
<comment type="caution">
    <text evidence="1">The sequence shown here is derived from an EMBL/GenBank/DDBJ whole genome shotgun (WGS) entry which is preliminary data.</text>
</comment>